<feature type="compositionally biased region" description="Basic and acidic residues" evidence="1">
    <location>
        <begin position="1"/>
        <end position="10"/>
    </location>
</feature>
<feature type="compositionally biased region" description="Gly residues" evidence="1">
    <location>
        <begin position="13"/>
        <end position="27"/>
    </location>
</feature>
<organism evidence="2 3">
    <name type="scientific">Effrenium voratum</name>
    <dbReference type="NCBI Taxonomy" id="2562239"/>
    <lineage>
        <taxon>Eukaryota</taxon>
        <taxon>Sar</taxon>
        <taxon>Alveolata</taxon>
        <taxon>Dinophyceae</taxon>
        <taxon>Suessiales</taxon>
        <taxon>Symbiodiniaceae</taxon>
        <taxon>Effrenium</taxon>
    </lineage>
</organism>
<feature type="non-terminal residue" evidence="2">
    <location>
        <position position="347"/>
    </location>
</feature>
<dbReference type="Proteomes" id="UP001178507">
    <property type="component" value="Unassembled WGS sequence"/>
</dbReference>
<reference evidence="2" key="1">
    <citation type="submission" date="2023-08" db="EMBL/GenBank/DDBJ databases">
        <authorList>
            <person name="Chen Y."/>
            <person name="Shah S."/>
            <person name="Dougan E. K."/>
            <person name="Thang M."/>
            <person name="Chan C."/>
        </authorList>
    </citation>
    <scope>NUCLEOTIDE SEQUENCE</scope>
</reference>
<evidence type="ECO:0000313" key="3">
    <source>
        <dbReference type="Proteomes" id="UP001178507"/>
    </source>
</evidence>
<dbReference type="AlphaFoldDB" id="A0AA36HKT7"/>
<protein>
    <submittedName>
        <fullName evidence="2">Uncharacterized protein</fullName>
    </submittedName>
</protein>
<dbReference type="EMBL" id="CAUJNA010000048">
    <property type="protein sequence ID" value="CAJ1371021.1"/>
    <property type="molecule type" value="Genomic_DNA"/>
</dbReference>
<sequence>MAFPRGDRRGGPAQWGGQAGGDGGWGGGRDRWPRTNDTHNLWEIRMPHFLARLAETDRESDSSIMVMDTRDERIVSPFQCWLVKEVVTNARSSINVLTERDQVMPPNSGFHLTLFANYTLDGIKVVLVLAIDSETGSPCGGWDGPTATALSHPQFQPFLWPLMRDTSASYVDVKLYNGNEVLLHWVFRGYWSDIDLSAQVQDARVGTFRPSVVISVFISWKVGRRSYSVGPHGTVYAGDHCRSQLRVVDRGSDDAIGNDADRVELRFRRAATRVEGPEHVEQFAQVCAIHQARTVDETGASVYFVGALEEGNFHIIASSPLFRQDAKIVNPEALAERAPEIAVSAPV</sequence>
<name>A0AA36HKT7_9DINO</name>
<keyword evidence="3" id="KW-1185">Reference proteome</keyword>
<evidence type="ECO:0000256" key="1">
    <source>
        <dbReference type="SAM" id="MobiDB-lite"/>
    </source>
</evidence>
<proteinExistence type="predicted"/>
<comment type="caution">
    <text evidence="2">The sequence shown here is derived from an EMBL/GenBank/DDBJ whole genome shotgun (WGS) entry which is preliminary data.</text>
</comment>
<feature type="region of interest" description="Disordered" evidence="1">
    <location>
        <begin position="1"/>
        <end position="32"/>
    </location>
</feature>
<feature type="non-terminal residue" evidence="2">
    <location>
        <position position="1"/>
    </location>
</feature>
<evidence type="ECO:0000313" key="2">
    <source>
        <dbReference type="EMBL" id="CAJ1371021.1"/>
    </source>
</evidence>
<accession>A0AA36HKT7</accession>
<gene>
    <name evidence="2" type="ORF">EVOR1521_LOCUS1455</name>
</gene>